<gene>
    <name evidence="1" type="ORF">DPEC_G00077330</name>
</gene>
<proteinExistence type="predicted"/>
<accession>A0ACC2H409</accession>
<evidence type="ECO:0000313" key="1">
    <source>
        <dbReference type="EMBL" id="KAJ8010654.1"/>
    </source>
</evidence>
<organism evidence="1 2">
    <name type="scientific">Dallia pectoralis</name>
    <name type="common">Alaska blackfish</name>
    <dbReference type="NCBI Taxonomy" id="75939"/>
    <lineage>
        <taxon>Eukaryota</taxon>
        <taxon>Metazoa</taxon>
        <taxon>Chordata</taxon>
        <taxon>Craniata</taxon>
        <taxon>Vertebrata</taxon>
        <taxon>Euteleostomi</taxon>
        <taxon>Actinopterygii</taxon>
        <taxon>Neopterygii</taxon>
        <taxon>Teleostei</taxon>
        <taxon>Protacanthopterygii</taxon>
        <taxon>Esociformes</taxon>
        <taxon>Umbridae</taxon>
        <taxon>Dallia</taxon>
    </lineage>
</organism>
<dbReference type="Proteomes" id="UP001157502">
    <property type="component" value="Chromosome 6"/>
</dbReference>
<keyword evidence="2" id="KW-1185">Reference proteome</keyword>
<evidence type="ECO:0000313" key="2">
    <source>
        <dbReference type="Proteomes" id="UP001157502"/>
    </source>
</evidence>
<sequence>MDAYCAILSNPPEFQKPVNFIVTNRSDLQATSVLLAYDTPPFRNPLNSKKFWMSSERILIQKAGVCASQTVTTNPNAPGTEGTEVETQTRLLGAPNRNAAGEWRKFDTMPILFQVRGRNAGKECAECNRATKRANRGAQRCRGVAGTQQPDFIHSHYIHQASRRTGLHPHHIPCLELGSVESLSCSAVSRPGMTLDHGVHKPPPQQEED</sequence>
<name>A0ACC2H409_DALPE</name>
<dbReference type="EMBL" id="CM055733">
    <property type="protein sequence ID" value="KAJ8010654.1"/>
    <property type="molecule type" value="Genomic_DNA"/>
</dbReference>
<protein>
    <submittedName>
        <fullName evidence="1">Uncharacterized protein</fullName>
    </submittedName>
</protein>
<comment type="caution">
    <text evidence="1">The sequence shown here is derived from an EMBL/GenBank/DDBJ whole genome shotgun (WGS) entry which is preliminary data.</text>
</comment>
<reference evidence="1" key="1">
    <citation type="submission" date="2021-05" db="EMBL/GenBank/DDBJ databases">
        <authorList>
            <person name="Pan Q."/>
            <person name="Jouanno E."/>
            <person name="Zahm M."/>
            <person name="Klopp C."/>
            <person name="Cabau C."/>
            <person name="Louis A."/>
            <person name="Berthelot C."/>
            <person name="Parey E."/>
            <person name="Roest Crollius H."/>
            <person name="Montfort J."/>
            <person name="Robinson-Rechavi M."/>
            <person name="Bouchez O."/>
            <person name="Lampietro C."/>
            <person name="Lopez Roques C."/>
            <person name="Donnadieu C."/>
            <person name="Postlethwait J."/>
            <person name="Bobe J."/>
            <person name="Dillon D."/>
            <person name="Chandos A."/>
            <person name="von Hippel F."/>
            <person name="Guiguen Y."/>
        </authorList>
    </citation>
    <scope>NUCLEOTIDE SEQUENCE</scope>
    <source>
        <strain evidence="1">YG-Jan2019</strain>
    </source>
</reference>